<evidence type="ECO:0000256" key="1">
    <source>
        <dbReference type="SAM" id="MobiDB-lite"/>
    </source>
</evidence>
<sequence length="94" mass="10572">MSVQHTMSEDTQGDDDSRVPDKGVGGSLTRVTANFTPRAMKAIDRISTKTGDSKTDILNKSVMMYEAFLELLERSDSETLTVKLKDREVDLWLF</sequence>
<feature type="compositionally biased region" description="Polar residues" evidence="1">
    <location>
        <begin position="1"/>
        <end position="10"/>
    </location>
</feature>
<dbReference type="EMBL" id="JBHSAY010000003">
    <property type="protein sequence ID" value="MFC4129145.1"/>
    <property type="molecule type" value="Genomic_DNA"/>
</dbReference>
<protein>
    <submittedName>
        <fullName evidence="2">Uncharacterized protein</fullName>
    </submittedName>
</protein>
<keyword evidence="3" id="KW-1185">Reference proteome</keyword>
<feature type="region of interest" description="Disordered" evidence="1">
    <location>
        <begin position="1"/>
        <end position="29"/>
    </location>
</feature>
<organism evidence="2 3">
    <name type="scientific">Hamadaea flava</name>
    <dbReference type="NCBI Taxonomy" id="1742688"/>
    <lineage>
        <taxon>Bacteria</taxon>
        <taxon>Bacillati</taxon>
        <taxon>Actinomycetota</taxon>
        <taxon>Actinomycetes</taxon>
        <taxon>Micromonosporales</taxon>
        <taxon>Micromonosporaceae</taxon>
        <taxon>Hamadaea</taxon>
    </lineage>
</organism>
<proteinExistence type="predicted"/>
<evidence type="ECO:0000313" key="3">
    <source>
        <dbReference type="Proteomes" id="UP001595816"/>
    </source>
</evidence>
<dbReference type="RefSeq" id="WP_253758836.1">
    <property type="nucleotide sequence ID" value="NZ_JAMZDZ010000001.1"/>
</dbReference>
<name>A0ABV8LEL4_9ACTN</name>
<dbReference type="Proteomes" id="UP001595816">
    <property type="component" value="Unassembled WGS sequence"/>
</dbReference>
<gene>
    <name evidence="2" type="ORF">ACFOZ4_00775</name>
</gene>
<accession>A0ABV8LEL4</accession>
<evidence type="ECO:0000313" key="2">
    <source>
        <dbReference type="EMBL" id="MFC4129145.1"/>
    </source>
</evidence>
<reference evidence="3" key="1">
    <citation type="journal article" date="2019" name="Int. J. Syst. Evol. Microbiol.">
        <title>The Global Catalogue of Microorganisms (GCM) 10K type strain sequencing project: providing services to taxonomists for standard genome sequencing and annotation.</title>
        <authorList>
            <consortium name="The Broad Institute Genomics Platform"/>
            <consortium name="The Broad Institute Genome Sequencing Center for Infectious Disease"/>
            <person name="Wu L."/>
            <person name="Ma J."/>
        </authorList>
    </citation>
    <scope>NUCLEOTIDE SEQUENCE [LARGE SCALE GENOMIC DNA]</scope>
    <source>
        <strain evidence="3">CGMCC 4.7289</strain>
    </source>
</reference>
<comment type="caution">
    <text evidence="2">The sequence shown here is derived from an EMBL/GenBank/DDBJ whole genome shotgun (WGS) entry which is preliminary data.</text>
</comment>